<proteinExistence type="predicted"/>
<name>A0A0D2M1W7_HYPSF</name>
<feature type="region of interest" description="Disordered" evidence="1">
    <location>
        <begin position="130"/>
        <end position="160"/>
    </location>
</feature>
<evidence type="ECO:0000313" key="3">
    <source>
        <dbReference type="Proteomes" id="UP000054270"/>
    </source>
</evidence>
<reference evidence="3" key="1">
    <citation type="submission" date="2014-04" db="EMBL/GenBank/DDBJ databases">
        <title>Evolutionary Origins and Diversification of the Mycorrhizal Mutualists.</title>
        <authorList>
            <consortium name="DOE Joint Genome Institute"/>
            <consortium name="Mycorrhizal Genomics Consortium"/>
            <person name="Kohler A."/>
            <person name="Kuo A."/>
            <person name="Nagy L.G."/>
            <person name="Floudas D."/>
            <person name="Copeland A."/>
            <person name="Barry K.W."/>
            <person name="Cichocki N."/>
            <person name="Veneault-Fourrey C."/>
            <person name="LaButti K."/>
            <person name="Lindquist E.A."/>
            <person name="Lipzen A."/>
            <person name="Lundell T."/>
            <person name="Morin E."/>
            <person name="Murat C."/>
            <person name="Riley R."/>
            <person name="Ohm R."/>
            <person name="Sun H."/>
            <person name="Tunlid A."/>
            <person name="Henrissat B."/>
            <person name="Grigoriev I.V."/>
            <person name="Hibbett D.S."/>
            <person name="Martin F."/>
        </authorList>
    </citation>
    <scope>NUCLEOTIDE SEQUENCE [LARGE SCALE GENOMIC DNA]</scope>
    <source>
        <strain evidence="3">FD-334 SS-4</strain>
    </source>
</reference>
<feature type="region of interest" description="Disordered" evidence="1">
    <location>
        <begin position="39"/>
        <end position="67"/>
    </location>
</feature>
<accession>A0A0D2M1W7</accession>
<evidence type="ECO:0000313" key="2">
    <source>
        <dbReference type="EMBL" id="KJA17128.1"/>
    </source>
</evidence>
<dbReference type="AlphaFoldDB" id="A0A0D2M1W7"/>
<organism evidence="2 3">
    <name type="scientific">Hypholoma sublateritium (strain FD-334 SS-4)</name>
    <dbReference type="NCBI Taxonomy" id="945553"/>
    <lineage>
        <taxon>Eukaryota</taxon>
        <taxon>Fungi</taxon>
        <taxon>Dikarya</taxon>
        <taxon>Basidiomycota</taxon>
        <taxon>Agaricomycotina</taxon>
        <taxon>Agaricomycetes</taxon>
        <taxon>Agaricomycetidae</taxon>
        <taxon>Agaricales</taxon>
        <taxon>Agaricineae</taxon>
        <taxon>Strophariaceae</taxon>
        <taxon>Hypholoma</taxon>
    </lineage>
</organism>
<feature type="compositionally biased region" description="Pro residues" evidence="1">
    <location>
        <begin position="40"/>
        <end position="59"/>
    </location>
</feature>
<sequence>MHIAPYLVDLGVRLMHAAALGPLRSLPLTPPLRLHHTPYTPAPPLYMPSPSPSPRPAPLSPLARGRRPRTHAVHLLAPMSNHMEYAEPCAHDGCLSLRAHRAGLVFPVLVRRYGVGGSGAERADIVCSARAAPRSRRGSPARPPRLSPGKNCDCPADGAPSTCASRRERARARACRRTRSASPASCARARTCSCVHASESDTLGRVVCEAMASGRAVVVRAHGGPMHSAVAGGRVRTRAAMASVWQLYCAEIKYPRNLLKSGDPTHIGSFLS</sequence>
<protein>
    <submittedName>
        <fullName evidence="2">Uncharacterized protein</fullName>
    </submittedName>
</protein>
<evidence type="ECO:0000256" key="1">
    <source>
        <dbReference type="SAM" id="MobiDB-lite"/>
    </source>
</evidence>
<dbReference type="EMBL" id="KN817609">
    <property type="protein sequence ID" value="KJA17128.1"/>
    <property type="molecule type" value="Genomic_DNA"/>
</dbReference>
<dbReference type="Proteomes" id="UP000054270">
    <property type="component" value="Unassembled WGS sequence"/>
</dbReference>
<keyword evidence="3" id="KW-1185">Reference proteome</keyword>
<gene>
    <name evidence="2" type="ORF">HYPSUDRAFT_1044747</name>
</gene>
<dbReference type="SUPFAM" id="SSF53756">
    <property type="entry name" value="UDP-Glycosyltransferase/glycogen phosphorylase"/>
    <property type="match status" value="1"/>
</dbReference>